<protein>
    <submittedName>
        <fullName evidence="2">Glycosyltransferase family 2 protein</fullName>
    </submittedName>
</protein>
<gene>
    <name evidence="2" type="ORF">PQR63_11990</name>
</gene>
<dbReference type="InterPro" id="IPR029044">
    <property type="entry name" value="Nucleotide-diphossugar_trans"/>
</dbReference>
<accession>A0ABW8Z9E8</accession>
<dbReference type="RefSeq" id="WP_408168112.1">
    <property type="nucleotide sequence ID" value="NZ_JAQQFR010000007.1"/>
</dbReference>
<name>A0ABW8Z9E8_9BURK</name>
<keyword evidence="3" id="KW-1185">Reference proteome</keyword>
<evidence type="ECO:0000259" key="1">
    <source>
        <dbReference type="Pfam" id="PF00535"/>
    </source>
</evidence>
<feature type="domain" description="Glycosyltransferase 2-like" evidence="1">
    <location>
        <begin position="5"/>
        <end position="167"/>
    </location>
</feature>
<proteinExistence type="predicted"/>
<dbReference type="InterPro" id="IPR001173">
    <property type="entry name" value="Glyco_trans_2-like"/>
</dbReference>
<dbReference type="Proteomes" id="UP001629214">
    <property type="component" value="Unassembled WGS sequence"/>
</dbReference>
<dbReference type="PANTHER" id="PTHR22916">
    <property type="entry name" value="GLYCOSYLTRANSFERASE"/>
    <property type="match status" value="1"/>
</dbReference>
<dbReference type="Gene3D" id="3.90.550.10">
    <property type="entry name" value="Spore Coat Polysaccharide Biosynthesis Protein SpsA, Chain A"/>
    <property type="match status" value="1"/>
</dbReference>
<reference evidence="2 3" key="1">
    <citation type="journal article" date="2024" name="Chem. Sci.">
        <title>Discovery of megapolipeptins by genome mining of a Burkholderiales bacteria collection.</title>
        <authorList>
            <person name="Paulo B.S."/>
            <person name="Recchia M.J.J."/>
            <person name="Lee S."/>
            <person name="Fergusson C.H."/>
            <person name="Romanowski S.B."/>
            <person name="Hernandez A."/>
            <person name="Krull N."/>
            <person name="Liu D.Y."/>
            <person name="Cavanagh H."/>
            <person name="Bos A."/>
            <person name="Gray C.A."/>
            <person name="Murphy B.T."/>
            <person name="Linington R.G."/>
            <person name="Eustaquio A.S."/>
        </authorList>
    </citation>
    <scope>NUCLEOTIDE SEQUENCE [LARGE SCALE GENOMIC DNA]</scope>
    <source>
        <strain evidence="2 3">RL21-008-BIB-B</strain>
    </source>
</reference>
<evidence type="ECO:0000313" key="2">
    <source>
        <dbReference type="EMBL" id="MFL9879110.1"/>
    </source>
</evidence>
<dbReference type="PANTHER" id="PTHR22916:SF3">
    <property type="entry name" value="UDP-GLCNAC:BETAGAL BETA-1,3-N-ACETYLGLUCOSAMINYLTRANSFERASE-LIKE PROTEIN 1"/>
    <property type="match status" value="1"/>
</dbReference>
<dbReference type="SUPFAM" id="SSF53448">
    <property type="entry name" value="Nucleotide-diphospho-sugar transferases"/>
    <property type="match status" value="1"/>
</dbReference>
<organism evidence="2 3">
    <name type="scientific">Herbaspirillum rhizosphaerae</name>
    <dbReference type="NCBI Taxonomy" id="346179"/>
    <lineage>
        <taxon>Bacteria</taxon>
        <taxon>Pseudomonadati</taxon>
        <taxon>Pseudomonadota</taxon>
        <taxon>Betaproteobacteria</taxon>
        <taxon>Burkholderiales</taxon>
        <taxon>Oxalobacteraceae</taxon>
        <taxon>Herbaspirillum</taxon>
    </lineage>
</organism>
<comment type="caution">
    <text evidence="2">The sequence shown here is derived from an EMBL/GenBank/DDBJ whole genome shotgun (WGS) entry which is preliminary data.</text>
</comment>
<dbReference type="EMBL" id="JAQQFR010000007">
    <property type="protein sequence ID" value="MFL9879110.1"/>
    <property type="molecule type" value="Genomic_DNA"/>
</dbReference>
<dbReference type="Pfam" id="PF00535">
    <property type="entry name" value="Glycos_transf_2"/>
    <property type="match status" value="1"/>
</dbReference>
<sequence>MVKVSICIPAYRQVEYLRLTLESIRAQNFKDYEVVVTDDSPDDSVENLVAEFPLDGRLIYWRNPVPLGSPENWNECIRRAHGELVKILHHDDHFTDADSLGSFVALLDKHPEADFGFSATRIVDVSGGVDRTHCPTEKQLASLLERPYSLFEGNCVGAPSATIYRRKTPLEYDPGMKWLVDLDFYIRALSVNSHFAFTSQPLITTPTNATHQVTESCRDNPAVELYEYSRLFSKLDPAWRDDPQVIGTWVRLFLKYRIRKLADFGRFGVAAPIEIEYFETLFRHMRKFSLKKLFYKLLYPLVLFYRWYPHAPPYIRGPIRWARNRVIGLRERFR</sequence>
<evidence type="ECO:0000313" key="3">
    <source>
        <dbReference type="Proteomes" id="UP001629214"/>
    </source>
</evidence>